<sequence length="169" mass="18723">MSLPLKLKNFNLFNDGQNYIGKVAEITPPKLTAKMEEWRAGGMDAPIDIDLGMEKLSMEWTVGGYVKQVLTQFGSLRHNGVLLRFAGALQSDDLEDVQAVEIIMRGRHSDIDFGTAKAGDDTAKKITSSLSYYKLTMNGEELVEIDIPNMVKRIGGKDLMDPFRLALGL</sequence>
<evidence type="ECO:0000313" key="1">
    <source>
        <dbReference type="EMBL" id="TCV00522.1"/>
    </source>
</evidence>
<organism evidence="1 2">
    <name type="scientific">Paracandidimonas soli</name>
    <dbReference type="NCBI Taxonomy" id="1917182"/>
    <lineage>
        <taxon>Bacteria</taxon>
        <taxon>Pseudomonadati</taxon>
        <taxon>Pseudomonadota</taxon>
        <taxon>Betaproteobacteria</taxon>
        <taxon>Burkholderiales</taxon>
        <taxon>Alcaligenaceae</taxon>
        <taxon>Paracandidimonas</taxon>
    </lineage>
</organism>
<dbReference type="Pfam" id="PF04985">
    <property type="entry name" value="Phage_tube"/>
    <property type="match status" value="1"/>
</dbReference>
<protein>
    <recommendedName>
        <fullName evidence="3">Phage major tail tube protein</fullName>
    </recommendedName>
</protein>
<dbReference type="Proteomes" id="UP000294692">
    <property type="component" value="Unassembled WGS sequence"/>
</dbReference>
<dbReference type="AlphaFoldDB" id="A0A4R3VAC9"/>
<dbReference type="OrthoDB" id="3078668at2"/>
<dbReference type="NCBIfam" id="TIGR01611">
    <property type="entry name" value="tail_tube"/>
    <property type="match status" value="1"/>
</dbReference>
<dbReference type="InterPro" id="IPR006498">
    <property type="entry name" value="Tail_tube"/>
</dbReference>
<gene>
    <name evidence="1" type="ORF">EV686_103102</name>
</gene>
<dbReference type="RefSeq" id="WP_132475104.1">
    <property type="nucleotide sequence ID" value="NZ_JBHRVM010000001.1"/>
</dbReference>
<name>A0A4R3VAC9_9BURK</name>
<keyword evidence="2" id="KW-1185">Reference proteome</keyword>
<evidence type="ECO:0008006" key="3">
    <source>
        <dbReference type="Google" id="ProtNLM"/>
    </source>
</evidence>
<proteinExistence type="predicted"/>
<dbReference type="EMBL" id="SMBX01000003">
    <property type="protein sequence ID" value="TCV00522.1"/>
    <property type="molecule type" value="Genomic_DNA"/>
</dbReference>
<reference evidence="1 2" key="1">
    <citation type="submission" date="2019-03" db="EMBL/GenBank/DDBJ databases">
        <title>Genomic Encyclopedia of Type Strains, Phase IV (KMG-IV): sequencing the most valuable type-strain genomes for metagenomic binning, comparative biology and taxonomic classification.</title>
        <authorList>
            <person name="Goeker M."/>
        </authorList>
    </citation>
    <scope>NUCLEOTIDE SEQUENCE [LARGE SCALE GENOMIC DNA]</scope>
    <source>
        <strain evidence="1 2">DSM 100048</strain>
    </source>
</reference>
<evidence type="ECO:0000313" key="2">
    <source>
        <dbReference type="Proteomes" id="UP000294692"/>
    </source>
</evidence>
<accession>A0A4R3VAC9</accession>
<comment type="caution">
    <text evidence="1">The sequence shown here is derived from an EMBL/GenBank/DDBJ whole genome shotgun (WGS) entry which is preliminary data.</text>
</comment>